<evidence type="ECO:0000256" key="6">
    <source>
        <dbReference type="ARBA" id="ARBA00022605"/>
    </source>
</evidence>
<feature type="binding site" evidence="15">
    <location>
        <position position="104"/>
    </location>
    <ligand>
        <name>Zn(2+)</name>
        <dbReference type="ChEBI" id="CHEBI:29105"/>
        <label>2</label>
    </ligand>
</feature>
<evidence type="ECO:0000256" key="8">
    <source>
        <dbReference type="ARBA" id="ARBA00022801"/>
    </source>
</evidence>
<keyword evidence="11 15" id="KW-0457">Lysine biosynthesis</keyword>
<dbReference type="Proteomes" id="UP001595607">
    <property type="component" value="Unassembled WGS sequence"/>
</dbReference>
<protein>
    <recommendedName>
        <fullName evidence="5 15">Succinyl-diaminopimelate desuccinylase</fullName>
        <shortName evidence="15">SDAP desuccinylase</shortName>
        <ecNumber evidence="4 15">3.5.1.18</ecNumber>
    </recommendedName>
    <alternativeName>
        <fullName evidence="13 15">N-succinyl-LL-2,6-diaminoheptanedioate amidohydrolase</fullName>
    </alternativeName>
</protein>
<dbReference type="EMBL" id="JBHRVA010000002">
    <property type="protein sequence ID" value="MFC3302405.1"/>
    <property type="molecule type" value="Genomic_DNA"/>
</dbReference>
<dbReference type="HAMAP" id="MF_01690">
    <property type="entry name" value="DapE"/>
    <property type="match status" value="1"/>
</dbReference>
<name>A0ABV7MAN6_9PROT</name>
<keyword evidence="9 15" id="KW-0862">Zinc</keyword>
<dbReference type="Pfam" id="PF07687">
    <property type="entry name" value="M20_dimer"/>
    <property type="match status" value="1"/>
</dbReference>
<comment type="function">
    <text evidence="15">Catalyzes the hydrolysis of N-succinyl-L,L-diaminopimelic acid (SDAP), forming succinate and LL-2,6-diaminopimelate (DAP), an intermediate involved in the bacterial biosynthesis of lysine and meso-diaminopimelic acid, an essential component of bacterial cell walls.</text>
</comment>
<sequence>MTETQLTDPLALAEALIARPSVTPVDAGAQDLLETWLTRLGFEVHRVTFGDVPNLYAQRGEGGHRLCFAGHTDVVPPGQMEAWTTPPFEPSVDGGMLRGRGASDMKGAIAAFIAAVAKTSDTPPLALLITGDEEGPGIDGTKKMLGWMQEQGYSFDHCLVGEPTSREVLGDMMKIGRRGSMNATVRVEGRQGHVAYPHRADNPLPAAARIASALTTLELDLGYESFQPSNLEVTGWGSAETAENVIPAEAWVRFNVRFNPNWTGETLLAHLDRVIGEAAGGAKWSWNPRVSGEAFLNDDPALAGLVARAVRTVTGRAPELSTSGGTSDARFIAKVAPCVEFGLSGATMHQVDEQVPVADVDKLADIYAEILRLYKEGLL</sequence>
<evidence type="ECO:0000256" key="12">
    <source>
        <dbReference type="ARBA" id="ARBA00023285"/>
    </source>
</evidence>
<dbReference type="InterPro" id="IPR036264">
    <property type="entry name" value="Bact_exopeptidase_dim_dom"/>
</dbReference>
<comment type="catalytic activity">
    <reaction evidence="14 15">
        <text>N-succinyl-(2S,6S)-2,6-diaminopimelate + H2O = (2S,6S)-2,6-diaminopimelate + succinate</text>
        <dbReference type="Rhea" id="RHEA:22608"/>
        <dbReference type="ChEBI" id="CHEBI:15377"/>
        <dbReference type="ChEBI" id="CHEBI:30031"/>
        <dbReference type="ChEBI" id="CHEBI:57609"/>
        <dbReference type="ChEBI" id="CHEBI:58087"/>
        <dbReference type="EC" id="3.5.1.18"/>
    </reaction>
</comment>
<dbReference type="SUPFAM" id="SSF55031">
    <property type="entry name" value="Bacterial exopeptidase dimerisation domain"/>
    <property type="match status" value="1"/>
</dbReference>
<evidence type="ECO:0000259" key="16">
    <source>
        <dbReference type="Pfam" id="PF07687"/>
    </source>
</evidence>
<evidence type="ECO:0000256" key="13">
    <source>
        <dbReference type="ARBA" id="ARBA00031891"/>
    </source>
</evidence>
<gene>
    <name evidence="15 17" type="primary">dapE</name>
    <name evidence="17" type="ORF">ACFONP_06630</name>
</gene>
<feature type="active site" description="Proton acceptor" evidence="15">
    <location>
        <position position="133"/>
    </location>
</feature>
<accession>A0ABV7MAN6</accession>
<comment type="pathway">
    <text evidence="1 15">Amino-acid biosynthesis; L-lysine biosynthesis via DAP pathway; LL-2,6-diaminopimelate from (S)-tetrahydrodipicolinate (succinylase route): step 3/3.</text>
</comment>
<comment type="caution">
    <text evidence="17">The sequence shown here is derived from an EMBL/GenBank/DDBJ whole genome shotgun (WGS) entry which is preliminary data.</text>
</comment>
<evidence type="ECO:0000256" key="3">
    <source>
        <dbReference type="ARBA" id="ARBA00011738"/>
    </source>
</evidence>
<dbReference type="RefSeq" id="WP_189570631.1">
    <property type="nucleotide sequence ID" value="NZ_BMXU01000001.1"/>
</dbReference>
<evidence type="ECO:0000256" key="10">
    <source>
        <dbReference type="ARBA" id="ARBA00022915"/>
    </source>
</evidence>
<feature type="binding site" evidence="15">
    <location>
        <position position="104"/>
    </location>
    <ligand>
        <name>Zn(2+)</name>
        <dbReference type="ChEBI" id="CHEBI:29105"/>
        <label>1</label>
    </ligand>
</feature>
<keyword evidence="7 15" id="KW-0479">Metal-binding</keyword>
<evidence type="ECO:0000256" key="5">
    <source>
        <dbReference type="ARBA" id="ARBA00022391"/>
    </source>
</evidence>
<evidence type="ECO:0000256" key="9">
    <source>
        <dbReference type="ARBA" id="ARBA00022833"/>
    </source>
</evidence>
<evidence type="ECO:0000256" key="7">
    <source>
        <dbReference type="ARBA" id="ARBA00022723"/>
    </source>
</evidence>
<reference evidence="18" key="1">
    <citation type="journal article" date="2019" name="Int. J. Syst. Evol. Microbiol.">
        <title>The Global Catalogue of Microorganisms (GCM) 10K type strain sequencing project: providing services to taxonomists for standard genome sequencing and annotation.</title>
        <authorList>
            <consortium name="The Broad Institute Genomics Platform"/>
            <consortium name="The Broad Institute Genome Sequencing Center for Infectious Disease"/>
            <person name="Wu L."/>
            <person name="Ma J."/>
        </authorList>
    </citation>
    <scope>NUCLEOTIDE SEQUENCE [LARGE SCALE GENOMIC DNA]</scope>
    <source>
        <strain evidence="18">KCTC 22245</strain>
    </source>
</reference>
<feature type="binding site" evidence="15">
    <location>
        <position position="349"/>
    </location>
    <ligand>
        <name>Zn(2+)</name>
        <dbReference type="ChEBI" id="CHEBI:29105"/>
        <label>2</label>
    </ligand>
</feature>
<dbReference type="PROSITE" id="PS00759">
    <property type="entry name" value="ARGE_DAPE_CPG2_2"/>
    <property type="match status" value="1"/>
</dbReference>
<dbReference type="PANTHER" id="PTHR43808:SF31">
    <property type="entry name" value="N-ACETYL-L-CITRULLINE DEACETYLASE"/>
    <property type="match status" value="1"/>
</dbReference>
<dbReference type="NCBIfam" id="NF009557">
    <property type="entry name" value="PRK13009.1"/>
    <property type="match status" value="1"/>
</dbReference>
<dbReference type="CDD" id="cd03891">
    <property type="entry name" value="M20_DapE_proteobac"/>
    <property type="match status" value="1"/>
</dbReference>
<dbReference type="Gene3D" id="3.40.630.10">
    <property type="entry name" value="Zn peptidases"/>
    <property type="match status" value="2"/>
</dbReference>
<comment type="similarity">
    <text evidence="2 15">Belongs to the peptidase M20A family. DapE subfamily.</text>
</comment>
<evidence type="ECO:0000256" key="15">
    <source>
        <dbReference type="HAMAP-Rule" id="MF_01690"/>
    </source>
</evidence>
<dbReference type="NCBIfam" id="TIGR01246">
    <property type="entry name" value="dapE_proteo"/>
    <property type="match status" value="1"/>
</dbReference>
<dbReference type="GO" id="GO:0009014">
    <property type="term" value="F:succinyl-diaminopimelate desuccinylase activity"/>
    <property type="evidence" value="ECO:0007669"/>
    <property type="project" value="UniProtKB-EC"/>
</dbReference>
<evidence type="ECO:0000313" key="17">
    <source>
        <dbReference type="EMBL" id="MFC3302405.1"/>
    </source>
</evidence>
<keyword evidence="12 15" id="KW-0170">Cobalt</keyword>
<evidence type="ECO:0000256" key="4">
    <source>
        <dbReference type="ARBA" id="ARBA00011921"/>
    </source>
</evidence>
<dbReference type="Pfam" id="PF01546">
    <property type="entry name" value="Peptidase_M20"/>
    <property type="match status" value="1"/>
</dbReference>
<comment type="cofactor">
    <cofactor evidence="15">
        <name>Zn(2+)</name>
        <dbReference type="ChEBI" id="CHEBI:29105"/>
    </cofactor>
    <cofactor evidence="15">
        <name>Co(2+)</name>
        <dbReference type="ChEBI" id="CHEBI:48828"/>
    </cofactor>
    <text evidence="15">Binds 2 Zn(2+) or Co(2+) ions per subunit.</text>
</comment>
<keyword evidence="8 15" id="KW-0378">Hydrolase</keyword>
<dbReference type="SUPFAM" id="SSF53187">
    <property type="entry name" value="Zn-dependent exopeptidases"/>
    <property type="match status" value="1"/>
</dbReference>
<keyword evidence="6 15" id="KW-0028">Amino-acid biosynthesis</keyword>
<evidence type="ECO:0000256" key="2">
    <source>
        <dbReference type="ARBA" id="ARBA00006746"/>
    </source>
</evidence>
<proteinExistence type="inferred from homology"/>
<evidence type="ECO:0000313" key="18">
    <source>
        <dbReference type="Proteomes" id="UP001595607"/>
    </source>
</evidence>
<evidence type="ECO:0000256" key="11">
    <source>
        <dbReference type="ARBA" id="ARBA00023154"/>
    </source>
</evidence>
<evidence type="ECO:0000256" key="1">
    <source>
        <dbReference type="ARBA" id="ARBA00005130"/>
    </source>
</evidence>
<feature type="domain" description="Peptidase M20 dimerisation" evidence="16">
    <location>
        <begin position="175"/>
        <end position="279"/>
    </location>
</feature>
<organism evidence="17 18">
    <name type="scientific">Parvularcula lutaonensis</name>
    <dbReference type="NCBI Taxonomy" id="491923"/>
    <lineage>
        <taxon>Bacteria</taxon>
        <taxon>Pseudomonadati</taxon>
        <taxon>Pseudomonadota</taxon>
        <taxon>Alphaproteobacteria</taxon>
        <taxon>Parvularculales</taxon>
        <taxon>Parvularculaceae</taxon>
        <taxon>Parvularcula</taxon>
    </lineage>
</organism>
<feature type="binding site" evidence="15">
    <location>
        <position position="71"/>
    </location>
    <ligand>
        <name>Zn(2+)</name>
        <dbReference type="ChEBI" id="CHEBI:29105"/>
        <label>1</label>
    </ligand>
</feature>
<evidence type="ECO:0000256" key="14">
    <source>
        <dbReference type="ARBA" id="ARBA00051301"/>
    </source>
</evidence>
<dbReference type="EC" id="3.5.1.18" evidence="4 15"/>
<dbReference type="InterPro" id="IPR050072">
    <property type="entry name" value="Peptidase_M20A"/>
</dbReference>
<keyword evidence="10 15" id="KW-0220">Diaminopimelate biosynthesis</keyword>
<feature type="binding site" evidence="15">
    <location>
        <position position="162"/>
    </location>
    <ligand>
        <name>Zn(2+)</name>
        <dbReference type="ChEBI" id="CHEBI:29105"/>
        <label>1</label>
    </ligand>
</feature>
<keyword evidence="18" id="KW-1185">Reference proteome</keyword>
<feature type="active site" evidence="15">
    <location>
        <position position="73"/>
    </location>
</feature>
<comment type="subunit">
    <text evidence="3 15">Homodimer.</text>
</comment>
<feature type="binding site" evidence="15">
    <location>
        <position position="134"/>
    </location>
    <ligand>
        <name>Zn(2+)</name>
        <dbReference type="ChEBI" id="CHEBI:29105"/>
        <label>2</label>
    </ligand>
</feature>
<dbReference type="InterPro" id="IPR002933">
    <property type="entry name" value="Peptidase_M20"/>
</dbReference>
<dbReference type="InterPro" id="IPR005941">
    <property type="entry name" value="DapE_proteobac"/>
</dbReference>
<dbReference type="PANTHER" id="PTHR43808">
    <property type="entry name" value="ACETYLORNITHINE DEACETYLASE"/>
    <property type="match status" value="1"/>
</dbReference>
<dbReference type="InterPro" id="IPR011650">
    <property type="entry name" value="Peptidase_M20_dimer"/>
</dbReference>
<dbReference type="InterPro" id="IPR001261">
    <property type="entry name" value="ArgE/DapE_CS"/>
</dbReference>